<evidence type="ECO:0000256" key="1">
    <source>
        <dbReference type="PROSITE-ProRule" id="PRU00703"/>
    </source>
</evidence>
<dbReference type="SUPFAM" id="SSF53448">
    <property type="entry name" value="Nucleotide-diphospho-sugar transferases"/>
    <property type="match status" value="1"/>
</dbReference>
<sequence>MRIWKEALIGPEMSLRTALETINRAGSQIVLVVDQQRRLLGTLSDGDARRALLRGLSLADPVSAAMHITPTCASTDDDRATRLSMMRRLGVHQLPVLDGAGLVVGLETVDDFLGPQEREHSVVIMAGGLGSRLKELTQDTPKPMLQVGSRPLLETIMRGYADQGFRNFYLAVNYKAEQIEQHFGDGAQLGIRIHYLRERQRLGTAGALSLLPELPTQPILVTNADLLTKENYGAMLDQHLEAEADATMGVREYEMQVPFGVVRERNGRIESIEEKPIQRFTVSSGMYVLSPSALALVPPDQFFDMPSLFEAVVAKGMHTRCHRINGYWLDIGRLPDYTRANQEFDEVFR</sequence>
<proteinExistence type="predicted"/>
<evidence type="ECO:0000313" key="3">
    <source>
        <dbReference type="EMBL" id="MDC8758884.1"/>
    </source>
</evidence>
<keyword evidence="4" id="KW-1185">Reference proteome</keyword>
<dbReference type="Pfam" id="PF00571">
    <property type="entry name" value="CBS"/>
    <property type="match status" value="1"/>
</dbReference>
<dbReference type="PROSITE" id="PS51371">
    <property type="entry name" value="CBS"/>
    <property type="match status" value="2"/>
</dbReference>
<evidence type="ECO:0000259" key="2">
    <source>
        <dbReference type="PROSITE" id="PS51371"/>
    </source>
</evidence>
<dbReference type="SMART" id="SM00116">
    <property type="entry name" value="CBS"/>
    <property type="match status" value="2"/>
</dbReference>
<dbReference type="Proteomes" id="UP001221208">
    <property type="component" value="Unassembled WGS sequence"/>
</dbReference>
<dbReference type="RefSeq" id="WP_273671727.1">
    <property type="nucleotide sequence ID" value="NZ_JAQQXR010000005.1"/>
</dbReference>
<dbReference type="CDD" id="cd04607">
    <property type="entry name" value="CBS_pair_NTP_transferase_assoc"/>
    <property type="match status" value="1"/>
</dbReference>
<dbReference type="Gene3D" id="3.10.580.10">
    <property type="entry name" value="CBS-domain"/>
    <property type="match status" value="1"/>
</dbReference>
<dbReference type="EMBL" id="JAQQXR010000005">
    <property type="protein sequence ID" value="MDC8758884.1"/>
    <property type="molecule type" value="Genomic_DNA"/>
</dbReference>
<accession>A0ABT5K1T1</accession>
<dbReference type="CDD" id="cd06426">
    <property type="entry name" value="NTP_transferase_like_2"/>
    <property type="match status" value="1"/>
</dbReference>
<gene>
    <name evidence="3" type="ORF">OIK44_14980</name>
</gene>
<dbReference type="InterPro" id="IPR050486">
    <property type="entry name" value="Mannose-1P_guanyltransferase"/>
</dbReference>
<feature type="domain" description="CBS" evidence="2">
    <location>
        <begin position="66"/>
        <end position="122"/>
    </location>
</feature>
<dbReference type="Gene3D" id="3.90.550.10">
    <property type="entry name" value="Spore Coat Polysaccharide Biosynthesis Protein SpsA, Chain A"/>
    <property type="match status" value="1"/>
</dbReference>
<dbReference type="SUPFAM" id="SSF54631">
    <property type="entry name" value="CBS-domain pair"/>
    <property type="match status" value="1"/>
</dbReference>
<keyword evidence="1" id="KW-0129">CBS domain</keyword>
<dbReference type="Pfam" id="PF00483">
    <property type="entry name" value="NTP_transferase"/>
    <property type="match status" value="1"/>
</dbReference>
<dbReference type="InterPro" id="IPR000644">
    <property type="entry name" value="CBS_dom"/>
</dbReference>
<comment type="caution">
    <text evidence="3">The sequence shown here is derived from an EMBL/GenBank/DDBJ whole genome shotgun (WGS) entry which is preliminary data.</text>
</comment>
<protein>
    <submittedName>
        <fullName evidence="3">Nucleotidyltransferase family protein</fullName>
    </submittedName>
</protein>
<name>A0ABT5K1T1_9BURK</name>
<feature type="domain" description="CBS" evidence="2">
    <location>
        <begin position="1"/>
        <end position="58"/>
    </location>
</feature>
<organism evidence="3 4">
    <name type="scientific">Janthinobacterium fluminis</name>
    <dbReference type="NCBI Taxonomy" id="2987524"/>
    <lineage>
        <taxon>Bacteria</taxon>
        <taxon>Pseudomonadati</taxon>
        <taxon>Pseudomonadota</taxon>
        <taxon>Betaproteobacteria</taxon>
        <taxon>Burkholderiales</taxon>
        <taxon>Oxalobacteraceae</taxon>
        <taxon>Janthinobacterium</taxon>
    </lineage>
</organism>
<reference evidence="3 4" key="1">
    <citation type="submission" date="2022-10" db="EMBL/GenBank/DDBJ databases">
        <title>Janthinobacterium sp. hw3 Genome sequencing.</title>
        <authorList>
            <person name="Park S."/>
        </authorList>
    </citation>
    <scope>NUCLEOTIDE SEQUENCE [LARGE SCALE GENOMIC DNA]</scope>
    <source>
        <strain evidence="4">hw3</strain>
    </source>
</reference>
<dbReference type="InterPro" id="IPR029044">
    <property type="entry name" value="Nucleotide-diphossugar_trans"/>
</dbReference>
<dbReference type="InterPro" id="IPR046342">
    <property type="entry name" value="CBS_dom_sf"/>
</dbReference>
<evidence type="ECO:0000313" key="4">
    <source>
        <dbReference type="Proteomes" id="UP001221208"/>
    </source>
</evidence>
<dbReference type="InterPro" id="IPR005835">
    <property type="entry name" value="NTP_transferase_dom"/>
</dbReference>
<dbReference type="PANTHER" id="PTHR22572">
    <property type="entry name" value="SUGAR-1-PHOSPHATE GUANYL TRANSFERASE"/>
    <property type="match status" value="1"/>
</dbReference>